<dbReference type="SUPFAM" id="SSF159941">
    <property type="entry name" value="MM3350-like"/>
    <property type="match status" value="2"/>
</dbReference>
<accession>A0A6I4YQB7</accession>
<protein>
    <submittedName>
        <fullName evidence="1">Uncharacterized protein</fullName>
    </submittedName>
</protein>
<dbReference type="AlphaFoldDB" id="A0A6I4YQB7"/>
<organism evidence="1 2">
    <name type="scientific">Deinococcus xianganensis</name>
    <dbReference type="NCBI Taxonomy" id="1507289"/>
    <lineage>
        <taxon>Bacteria</taxon>
        <taxon>Thermotogati</taxon>
        <taxon>Deinococcota</taxon>
        <taxon>Deinococci</taxon>
        <taxon>Deinococcales</taxon>
        <taxon>Deinococcaceae</taxon>
        <taxon>Deinococcus</taxon>
    </lineage>
</organism>
<proteinExistence type="predicted"/>
<keyword evidence="2" id="KW-1185">Reference proteome</keyword>
<dbReference type="InterPro" id="IPR024047">
    <property type="entry name" value="MM3350-like_sf"/>
</dbReference>
<dbReference type="Gene3D" id="3.10.290.30">
    <property type="entry name" value="MM3350-like"/>
    <property type="match status" value="1"/>
</dbReference>
<sequence>MTKKTPRQMHVFKVVSRVKVPGERRSPYRVLGVPHDADLYALAAGIVGAFDFDFDHAFGFFDGKDPYRSGVKYELFHDADVQLMLGEAAAPSEAQVAISLLLEVVDRRKVMADTTTFLTRRLGEELLPLVPERLRAEVEAELNVVAADLLDLDDIETDGLPPGFREALTQPGGLEQMLQLYGAASAAGDTDAPVERGVKGVPVTEPFGRTPTWTFLFDYGDDWMFDVTYQGLQDAPPRVRLPRVLDSLGTAPEQYPDWE</sequence>
<name>A0A6I4YQB7_9DEIO</name>
<reference evidence="1 2" key="1">
    <citation type="submission" date="2019-11" db="EMBL/GenBank/DDBJ databases">
        <title>Genome sequence of Deinococcus xianganensis Y35, AI-2 producing algicidal bacterium, isolated from lake water.</title>
        <authorList>
            <person name="Li Y."/>
        </authorList>
    </citation>
    <scope>NUCLEOTIDE SEQUENCE [LARGE SCALE GENOMIC DNA]</scope>
    <source>
        <strain evidence="1 2">Y35</strain>
    </source>
</reference>
<gene>
    <name evidence="1" type="ORF">GLX28_16225</name>
</gene>
<evidence type="ECO:0000313" key="2">
    <source>
        <dbReference type="Proteomes" id="UP000430519"/>
    </source>
</evidence>
<comment type="caution">
    <text evidence="1">The sequence shown here is derived from an EMBL/GenBank/DDBJ whole genome shotgun (WGS) entry which is preliminary data.</text>
</comment>
<dbReference type="RefSeq" id="WP_160981273.1">
    <property type="nucleotide sequence ID" value="NZ_WVHK01000078.1"/>
</dbReference>
<dbReference type="Proteomes" id="UP000430519">
    <property type="component" value="Unassembled WGS sequence"/>
</dbReference>
<evidence type="ECO:0000313" key="1">
    <source>
        <dbReference type="EMBL" id="MXV21177.1"/>
    </source>
</evidence>
<dbReference type="EMBL" id="WVHK01000078">
    <property type="protein sequence ID" value="MXV21177.1"/>
    <property type="molecule type" value="Genomic_DNA"/>
</dbReference>